<dbReference type="EMBL" id="JBHTMM010000043">
    <property type="protein sequence ID" value="MFD1309854.1"/>
    <property type="molecule type" value="Genomic_DNA"/>
</dbReference>
<evidence type="ECO:0000313" key="2">
    <source>
        <dbReference type="Proteomes" id="UP001597058"/>
    </source>
</evidence>
<gene>
    <name evidence="1" type="ORF">ACFQ5X_28835</name>
</gene>
<accession>A0ABW3XJR3</accession>
<name>A0ABW3XJR3_9ACTN</name>
<reference evidence="2" key="1">
    <citation type="journal article" date="2019" name="Int. J. Syst. Evol. Microbiol.">
        <title>The Global Catalogue of Microorganisms (GCM) 10K type strain sequencing project: providing services to taxonomists for standard genome sequencing and annotation.</title>
        <authorList>
            <consortium name="The Broad Institute Genomics Platform"/>
            <consortium name="The Broad Institute Genome Sequencing Center for Infectious Disease"/>
            <person name="Wu L."/>
            <person name="Ma J."/>
        </authorList>
    </citation>
    <scope>NUCLEOTIDE SEQUENCE [LARGE SCALE GENOMIC DNA]</scope>
    <source>
        <strain evidence="2">CGMCC 4.7020</strain>
    </source>
</reference>
<keyword evidence="2" id="KW-1185">Reference proteome</keyword>
<sequence>MSKPTAAELREYAEENVALAAFRRAQADLYDHTAREAAAGITTETPEYQRLNRAVVDAGKLLPEGLKHLRKDI</sequence>
<dbReference type="Proteomes" id="UP001597058">
    <property type="component" value="Unassembled WGS sequence"/>
</dbReference>
<proteinExistence type="predicted"/>
<protein>
    <submittedName>
        <fullName evidence="1">Uncharacterized protein</fullName>
    </submittedName>
</protein>
<comment type="caution">
    <text evidence="1">The sequence shown here is derived from an EMBL/GenBank/DDBJ whole genome shotgun (WGS) entry which is preliminary data.</text>
</comment>
<evidence type="ECO:0000313" key="1">
    <source>
        <dbReference type="EMBL" id="MFD1309854.1"/>
    </source>
</evidence>
<organism evidence="1 2">
    <name type="scientific">Streptomyces kaempferi</name>
    <dbReference type="NCBI Taxonomy" id="333725"/>
    <lineage>
        <taxon>Bacteria</taxon>
        <taxon>Bacillati</taxon>
        <taxon>Actinomycetota</taxon>
        <taxon>Actinomycetes</taxon>
        <taxon>Kitasatosporales</taxon>
        <taxon>Streptomycetaceae</taxon>
        <taxon>Streptomyces</taxon>
    </lineage>
</organism>
<dbReference type="RefSeq" id="WP_381329271.1">
    <property type="nucleotide sequence ID" value="NZ_JBHTMM010000043.1"/>
</dbReference>